<name>X0ZW04_9ZZZZ</name>
<evidence type="ECO:0000313" key="1">
    <source>
        <dbReference type="EMBL" id="GAG52271.1"/>
    </source>
</evidence>
<organism evidence="1">
    <name type="scientific">marine sediment metagenome</name>
    <dbReference type="NCBI Taxonomy" id="412755"/>
    <lineage>
        <taxon>unclassified sequences</taxon>
        <taxon>metagenomes</taxon>
        <taxon>ecological metagenomes</taxon>
    </lineage>
</organism>
<proteinExistence type="predicted"/>
<sequence>MEQVKGDMMSKKRFYVDGTRIAGYWAIYDRLDEDDTIWIDCKEAYLDCIVTALNIMKGGLK</sequence>
<gene>
    <name evidence="1" type="ORF">S01H1_81147</name>
</gene>
<comment type="caution">
    <text evidence="1">The sequence shown here is derived from an EMBL/GenBank/DDBJ whole genome shotgun (WGS) entry which is preliminary data.</text>
</comment>
<dbReference type="EMBL" id="BARS01054881">
    <property type="protein sequence ID" value="GAG52271.1"/>
    <property type="molecule type" value="Genomic_DNA"/>
</dbReference>
<reference evidence="1" key="1">
    <citation type="journal article" date="2014" name="Front. Microbiol.">
        <title>High frequency of phylogenetically diverse reductive dehalogenase-homologous genes in deep subseafloor sedimentary metagenomes.</title>
        <authorList>
            <person name="Kawai M."/>
            <person name="Futagami T."/>
            <person name="Toyoda A."/>
            <person name="Takaki Y."/>
            <person name="Nishi S."/>
            <person name="Hori S."/>
            <person name="Arai W."/>
            <person name="Tsubouchi T."/>
            <person name="Morono Y."/>
            <person name="Uchiyama I."/>
            <person name="Ito T."/>
            <person name="Fujiyama A."/>
            <person name="Inagaki F."/>
            <person name="Takami H."/>
        </authorList>
    </citation>
    <scope>NUCLEOTIDE SEQUENCE</scope>
    <source>
        <strain evidence="1">Expedition CK06-06</strain>
    </source>
</reference>
<protein>
    <submittedName>
        <fullName evidence="1">Uncharacterized protein</fullName>
    </submittedName>
</protein>
<dbReference type="AlphaFoldDB" id="X0ZW04"/>
<accession>X0ZW04</accession>